<organism evidence="3 4">
    <name type="scientific">Candidatus Acidifodinimicrobium mancum</name>
    <dbReference type="NCBI Taxonomy" id="2898728"/>
    <lineage>
        <taxon>Archaea</taxon>
        <taxon>Candidatus Parvarchaeota</taxon>
        <taxon>Candidatus Acidifodinimicrobiaceae</taxon>
        <taxon>Candidatus Acidifodinimicrobium</taxon>
    </lineage>
</organism>
<evidence type="ECO:0000313" key="2">
    <source>
        <dbReference type="EMBL" id="MBE5727852.1"/>
    </source>
</evidence>
<protein>
    <submittedName>
        <fullName evidence="3">Uncharacterized protein</fullName>
    </submittedName>
</protein>
<dbReference type="Proteomes" id="UP000763484">
    <property type="component" value="Unassembled WGS sequence"/>
</dbReference>
<evidence type="ECO:0000313" key="3">
    <source>
        <dbReference type="EMBL" id="MBE5728246.1"/>
    </source>
</evidence>
<keyword evidence="1" id="KW-0812">Transmembrane</keyword>
<comment type="caution">
    <text evidence="3">The sequence shown here is derived from an EMBL/GenBank/DDBJ whole genome shotgun (WGS) entry which is preliminary data.</text>
</comment>
<proteinExistence type="predicted"/>
<feature type="transmembrane region" description="Helical" evidence="1">
    <location>
        <begin position="77"/>
        <end position="103"/>
    </location>
</feature>
<feature type="transmembrane region" description="Helical" evidence="1">
    <location>
        <begin position="12"/>
        <end position="32"/>
    </location>
</feature>
<gene>
    <name evidence="2" type="ORF">IHE50_00325</name>
    <name evidence="3" type="ORF">IHE51_00060</name>
</gene>
<sequence>MFKRIKLASDPFFYLFVSFIIAILAARSYVYFGGDLNISFDGIVIHHYMYGIVLMMVSGVSIFFLDSRFVRSNRLRIFFAILFGVGLGLVADEISFIFSAASFYSLAQYYSGFGLIAEAVILVLVAALFAFTTMRRRK</sequence>
<keyword evidence="1" id="KW-1133">Transmembrane helix</keyword>
<dbReference type="Proteomes" id="UP000718571">
    <property type="component" value="Unassembled WGS sequence"/>
</dbReference>
<dbReference type="EMBL" id="JADFAQ010000009">
    <property type="protein sequence ID" value="MBE5727852.1"/>
    <property type="molecule type" value="Genomic_DNA"/>
</dbReference>
<feature type="transmembrane region" description="Helical" evidence="1">
    <location>
        <begin position="109"/>
        <end position="131"/>
    </location>
</feature>
<accession>A0A8T3UUJ7</accession>
<reference evidence="4 5" key="1">
    <citation type="submission" date="2020-09" db="EMBL/GenBank/DDBJ databases">
        <title>Genomic characterization of a novel Parvarchaeota family in acid mine drainage sediments.</title>
        <authorList>
            <person name="Luo Z.-H."/>
        </authorList>
    </citation>
    <scope>NUCLEOTIDE SEQUENCE [LARGE SCALE GENOMIC DNA]</scope>
    <source>
        <strain evidence="3">MAS1_bins.189</strain>
        <strain evidence="2">TL1-5_bins.178</strain>
    </source>
</reference>
<evidence type="ECO:0000256" key="1">
    <source>
        <dbReference type="SAM" id="Phobius"/>
    </source>
</evidence>
<evidence type="ECO:0000313" key="4">
    <source>
        <dbReference type="Proteomes" id="UP000718571"/>
    </source>
</evidence>
<evidence type="ECO:0000313" key="5">
    <source>
        <dbReference type="Proteomes" id="UP000763484"/>
    </source>
</evidence>
<keyword evidence="1" id="KW-0472">Membrane</keyword>
<dbReference type="EMBL" id="JADFAR010000002">
    <property type="protein sequence ID" value="MBE5728246.1"/>
    <property type="molecule type" value="Genomic_DNA"/>
</dbReference>
<feature type="transmembrane region" description="Helical" evidence="1">
    <location>
        <begin position="44"/>
        <end position="65"/>
    </location>
</feature>
<name>A0A8T3UUJ7_9ARCH</name>
<dbReference type="AlphaFoldDB" id="A0A8T3UUJ7"/>